<evidence type="ECO:0000313" key="2">
    <source>
        <dbReference type="Proteomes" id="UP001300261"/>
    </source>
</evidence>
<sequence length="131" mass="14056">MSAMSFAAREHKERDIVMYRFKQPVPVLVGIGFPTRINSVNEAYALLEDWPCAQRDKSYEAARNACRACISGNADAESVYGAFCAFAERHELLIAEAQSAPSALDGGVETAPVTGSLQASLRSGRAAGSTR</sequence>
<protein>
    <submittedName>
        <fullName evidence="1">DUF982 domain-containing protein</fullName>
    </submittedName>
</protein>
<proteinExistence type="predicted"/>
<organism evidence="1 2">
    <name type="scientific">Roseibium salinum</name>
    <dbReference type="NCBI Taxonomy" id="1604349"/>
    <lineage>
        <taxon>Bacteria</taxon>
        <taxon>Pseudomonadati</taxon>
        <taxon>Pseudomonadota</taxon>
        <taxon>Alphaproteobacteria</taxon>
        <taxon>Hyphomicrobiales</taxon>
        <taxon>Stappiaceae</taxon>
        <taxon>Roseibium</taxon>
    </lineage>
</organism>
<dbReference type="InterPro" id="IPR010385">
    <property type="entry name" value="DUF982"/>
</dbReference>
<comment type="caution">
    <text evidence="1">The sequence shown here is derived from an EMBL/GenBank/DDBJ whole genome shotgun (WGS) entry which is preliminary data.</text>
</comment>
<name>A0ABT3QX99_9HYPH</name>
<dbReference type="Proteomes" id="UP001300261">
    <property type="component" value="Unassembled WGS sequence"/>
</dbReference>
<dbReference type="Pfam" id="PF06169">
    <property type="entry name" value="DUF982"/>
    <property type="match status" value="1"/>
</dbReference>
<accession>A0ABT3QX99</accession>
<gene>
    <name evidence="1" type="ORF">ON753_03960</name>
</gene>
<evidence type="ECO:0000313" key="1">
    <source>
        <dbReference type="EMBL" id="MCX2721564.1"/>
    </source>
</evidence>
<dbReference type="EMBL" id="JAPEVI010000002">
    <property type="protein sequence ID" value="MCX2721564.1"/>
    <property type="molecule type" value="Genomic_DNA"/>
</dbReference>
<dbReference type="Gene3D" id="6.10.250.730">
    <property type="match status" value="1"/>
</dbReference>
<keyword evidence="2" id="KW-1185">Reference proteome</keyword>
<reference evidence="1 2" key="1">
    <citation type="journal article" date="2016" name="Int. J. Syst. Evol. Microbiol.">
        <title>Labrenzia salina sp. nov., isolated from the rhizosphere of the halophyte Arthrocnemum macrostachyum.</title>
        <authorList>
            <person name="Camacho M."/>
            <person name="Redondo-Gomez S."/>
            <person name="Rodriguez-Llorente I."/>
            <person name="Rohde M."/>
            <person name="Sproer C."/>
            <person name="Schumann P."/>
            <person name="Klenk H.P."/>
            <person name="Montero-Calasanz M.D.C."/>
        </authorList>
    </citation>
    <scope>NUCLEOTIDE SEQUENCE [LARGE SCALE GENOMIC DNA]</scope>
    <source>
        <strain evidence="1 2">DSM 29163</strain>
    </source>
</reference>
<dbReference type="RefSeq" id="WP_265961258.1">
    <property type="nucleotide sequence ID" value="NZ_JAPEVI010000002.1"/>
</dbReference>